<dbReference type="GeneID" id="26907184"/>
<gene>
    <name evidence="3" type="ORF">ABB37_06898</name>
</gene>
<keyword evidence="4" id="KW-1185">Reference proteome</keyword>
<dbReference type="OrthoDB" id="273727at2759"/>
<feature type="signal peptide" evidence="2">
    <location>
        <begin position="1"/>
        <end position="27"/>
    </location>
</feature>
<accession>A0A0N0DTI2</accession>
<sequence length="252" mass="26962">MVRAGAKRERPCMVLLHVALRSAATQAATAAADGQTQHQQRGAGPTSSSAASPERYVWKSRRTAEAYAGAVLRCVRAQWAMVGGVRYDLPDAAHLESATWDGDATLPAAATGGEGAESGKDTARTSRKAEAGRGKKQHLCTRDRRMRVTQRRSGVLRCAVQLSRSLYGDAAALHIFRAACACVTAVDVSLPLSALVSDDNNTAAVAAAAEEEEGRPVRRRRLIEDGDARMEQVCHAAVRVARVEHVVSSRKH</sequence>
<dbReference type="OMA" id="MQQTCHA"/>
<feature type="chain" id="PRO_5007418452" evidence="2">
    <location>
        <begin position="28"/>
        <end position="252"/>
    </location>
</feature>
<dbReference type="RefSeq" id="XP_015655954.1">
    <property type="nucleotide sequence ID" value="XM_015805341.1"/>
</dbReference>
<dbReference type="AlphaFoldDB" id="A0A0N0DTI2"/>
<keyword evidence="2" id="KW-0732">Signal</keyword>
<protein>
    <submittedName>
        <fullName evidence="3">Uncharacterized protein</fullName>
    </submittedName>
</protein>
<feature type="region of interest" description="Disordered" evidence="1">
    <location>
        <begin position="106"/>
        <end position="140"/>
    </location>
</feature>
<proteinExistence type="predicted"/>
<comment type="caution">
    <text evidence="3">The sequence shown here is derived from an EMBL/GenBank/DDBJ whole genome shotgun (WGS) entry which is preliminary data.</text>
</comment>
<name>A0A0N0DTI2_LEPPY</name>
<evidence type="ECO:0000256" key="2">
    <source>
        <dbReference type="SAM" id="SignalP"/>
    </source>
</evidence>
<dbReference type="EMBL" id="LGTL01000016">
    <property type="protein sequence ID" value="KPA77515.1"/>
    <property type="molecule type" value="Genomic_DNA"/>
</dbReference>
<dbReference type="Proteomes" id="UP000037923">
    <property type="component" value="Unassembled WGS sequence"/>
</dbReference>
<evidence type="ECO:0000313" key="4">
    <source>
        <dbReference type="Proteomes" id="UP000037923"/>
    </source>
</evidence>
<organism evidence="3 4">
    <name type="scientific">Leptomonas pyrrhocoris</name>
    <name type="common">Firebug parasite</name>
    <dbReference type="NCBI Taxonomy" id="157538"/>
    <lineage>
        <taxon>Eukaryota</taxon>
        <taxon>Discoba</taxon>
        <taxon>Euglenozoa</taxon>
        <taxon>Kinetoplastea</taxon>
        <taxon>Metakinetoplastina</taxon>
        <taxon>Trypanosomatida</taxon>
        <taxon>Trypanosomatidae</taxon>
        <taxon>Leishmaniinae</taxon>
        <taxon>Leptomonas</taxon>
    </lineage>
</organism>
<reference evidence="3 4" key="1">
    <citation type="submission" date="2015-07" db="EMBL/GenBank/DDBJ databases">
        <title>High-quality genome of monoxenous trypanosomatid Leptomonas pyrrhocoris.</title>
        <authorList>
            <person name="Flegontov P."/>
            <person name="Butenko A."/>
            <person name="Firsov S."/>
            <person name="Vlcek C."/>
            <person name="Logacheva M.D."/>
            <person name="Field M."/>
            <person name="Filatov D."/>
            <person name="Flegontova O."/>
            <person name="Gerasimov E."/>
            <person name="Jackson A.P."/>
            <person name="Kelly S."/>
            <person name="Opperdoes F."/>
            <person name="O'Reilly A."/>
            <person name="Votypka J."/>
            <person name="Yurchenko V."/>
            <person name="Lukes J."/>
        </authorList>
    </citation>
    <scope>NUCLEOTIDE SEQUENCE [LARGE SCALE GENOMIC DNA]</scope>
    <source>
        <strain evidence="3">H10</strain>
    </source>
</reference>
<evidence type="ECO:0000256" key="1">
    <source>
        <dbReference type="SAM" id="MobiDB-lite"/>
    </source>
</evidence>
<dbReference type="EMBL" id="LGTL01000016">
    <property type="protein sequence ID" value="KPA77513.1"/>
    <property type="molecule type" value="Genomic_DNA"/>
</dbReference>
<evidence type="ECO:0000313" key="3">
    <source>
        <dbReference type="EMBL" id="KPA77514.1"/>
    </source>
</evidence>
<feature type="compositionally biased region" description="Low complexity" evidence="1">
    <location>
        <begin position="29"/>
        <end position="40"/>
    </location>
</feature>
<feature type="compositionally biased region" description="Basic and acidic residues" evidence="1">
    <location>
        <begin position="117"/>
        <end position="133"/>
    </location>
</feature>
<dbReference type="RefSeq" id="XP_015655953.1">
    <property type="nucleotide sequence ID" value="XM_015805340.1"/>
</dbReference>
<feature type="region of interest" description="Disordered" evidence="1">
    <location>
        <begin position="29"/>
        <end position="55"/>
    </location>
</feature>
<dbReference type="VEuPathDB" id="TriTrypDB:LpyrH10_16_0800"/>
<dbReference type="EMBL" id="LGTL01000016">
    <property type="protein sequence ID" value="KPA77514.1"/>
    <property type="molecule type" value="Genomic_DNA"/>
</dbReference>
<dbReference type="RefSeq" id="XP_015655952.1">
    <property type="nucleotide sequence ID" value="XM_015805339.1"/>
</dbReference>